<evidence type="ECO:0000256" key="1">
    <source>
        <dbReference type="ARBA" id="ARBA00004442"/>
    </source>
</evidence>
<dbReference type="Pfam" id="PF02321">
    <property type="entry name" value="OEP"/>
    <property type="match status" value="1"/>
</dbReference>
<proteinExistence type="inferred from homology"/>
<evidence type="ECO:0000256" key="8">
    <source>
        <dbReference type="SAM" id="SignalP"/>
    </source>
</evidence>
<dbReference type="InterPro" id="IPR051906">
    <property type="entry name" value="TolC-like"/>
</dbReference>
<feature type="chain" id="PRO_5046545344" evidence="8">
    <location>
        <begin position="23"/>
        <end position="412"/>
    </location>
</feature>
<feature type="signal peptide" evidence="8">
    <location>
        <begin position="1"/>
        <end position="22"/>
    </location>
</feature>
<evidence type="ECO:0000256" key="7">
    <source>
        <dbReference type="ARBA" id="ARBA00023237"/>
    </source>
</evidence>
<reference evidence="9 10" key="1">
    <citation type="submission" date="2021-11" db="EMBL/GenBank/DDBJ databases">
        <title>Genomic of Niabella pedocola.</title>
        <authorList>
            <person name="Wu T."/>
        </authorList>
    </citation>
    <scope>NUCLEOTIDE SEQUENCE [LARGE SCALE GENOMIC DNA]</scope>
    <source>
        <strain evidence="9 10">JCM 31011</strain>
    </source>
</reference>
<evidence type="ECO:0000313" key="10">
    <source>
        <dbReference type="Proteomes" id="UP001199816"/>
    </source>
</evidence>
<dbReference type="EMBL" id="JAJNEC010000007">
    <property type="protein sequence ID" value="MCD2425585.1"/>
    <property type="molecule type" value="Genomic_DNA"/>
</dbReference>
<comment type="subcellular location">
    <subcellularLocation>
        <location evidence="1">Cell outer membrane</location>
    </subcellularLocation>
</comment>
<accession>A0ABS8PX04</accession>
<evidence type="ECO:0000256" key="6">
    <source>
        <dbReference type="ARBA" id="ARBA00023136"/>
    </source>
</evidence>
<keyword evidence="8" id="KW-0732">Signal</keyword>
<dbReference type="SUPFAM" id="SSF56954">
    <property type="entry name" value="Outer membrane efflux proteins (OEP)"/>
    <property type="match status" value="1"/>
</dbReference>
<comment type="caution">
    <text evidence="9">The sequence shown here is derived from an EMBL/GenBank/DDBJ whole genome shotgun (WGS) entry which is preliminary data.</text>
</comment>
<evidence type="ECO:0000313" key="9">
    <source>
        <dbReference type="EMBL" id="MCD2425585.1"/>
    </source>
</evidence>
<keyword evidence="3" id="KW-0813">Transport</keyword>
<dbReference type="Proteomes" id="UP001199816">
    <property type="component" value="Unassembled WGS sequence"/>
</dbReference>
<comment type="similarity">
    <text evidence="2">Belongs to the outer membrane factor (OMF) (TC 1.B.17) family.</text>
</comment>
<dbReference type="PANTHER" id="PTHR30026:SF20">
    <property type="entry name" value="OUTER MEMBRANE PROTEIN TOLC"/>
    <property type="match status" value="1"/>
</dbReference>
<name>A0ABS8PX04_9BACT</name>
<organism evidence="9 10">
    <name type="scientific">Niabella pedocola</name>
    <dbReference type="NCBI Taxonomy" id="1752077"/>
    <lineage>
        <taxon>Bacteria</taxon>
        <taxon>Pseudomonadati</taxon>
        <taxon>Bacteroidota</taxon>
        <taxon>Chitinophagia</taxon>
        <taxon>Chitinophagales</taxon>
        <taxon>Chitinophagaceae</taxon>
        <taxon>Niabella</taxon>
    </lineage>
</organism>
<evidence type="ECO:0000256" key="2">
    <source>
        <dbReference type="ARBA" id="ARBA00007613"/>
    </source>
</evidence>
<keyword evidence="10" id="KW-1185">Reference proteome</keyword>
<protein>
    <submittedName>
        <fullName evidence="9">TolC family protein</fullName>
    </submittedName>
</protein>
<evidence type="ECO:0000256" key="3">
    <source>
        <dbReference type="ARBA" id="ARBA00022448"/>
    </source>
</evidence>
<sequence length="412" mass="45580">MNRLTSCLLLLLPLWCAGQSLSLDDCYQLARKNFPTIKKQALLQQSTRYSIENAGRSWLPQLSVSGQATYQTDVTRIPIAMPGMPELSKDQYRLQGEVTQTVYDGGISKNQKALLKTGEALQLQQIEVSFQAVKERVAQLFFSSLLLAAQLKQQEIYSANIATSLEKAKAAEKNGTVAPSSVTELKAEQMKAAMANAEIRSDQKAVQEMLALLIGAPVTDALIPPAPQHVDLDILRPELQVFELQKKNVAIQEKALITGWTPKIAAFVQAGYGRPALNVLKNSFDAFAIGGIRFSFPLGSLYTYQNNKKILELNRSELEADKETFILNTKTALAKEANAIEKYTALLQQDDTIIALRTQVTRSSLAQLENGVVTTHEYITQLNAEHLAKQIKNLHQVQLLNAQVNYQTISGH</sequence>
<evidence type="ECO:0000256" key="4">
    <source>
        <dbReference type="ARBA" id="ARBA00022452"/>
    </source>
</evidence>
<dbReference type="Gene3D" id="1.20.1600.10">
    <property type="entry name" value="Outer membrane efflux proteins (OEP)"/>
    <property type="match status" value="1"/>
</dbReference>
<evidence type="ECO:0000256" key="5">
    <source>
        <dbReference type="ARBA" id="ARBA00022692"/>
    </source>
</evidence>
<dbReference type="InterPro" id="IPR003423">
    <property type="entry name" value="OMP_efflux"/>
</dbReference>
<dbReference type="RefSeq" id="WP_231008117.1">
    <property type="nucleotide sequence ID" value="NZ_JAJNEC010000007.1"/>
</dbReference>
<keyword evidence="7" id="KW-0998">Cell outer membrane</keyword>
<dbReference type="PANTHER" id="PTHR30026">
    <property type="entry name" value="OUTER MEMBRANE PROTEIN TOLC"/>
    <property type="match status" value="1"/>
</dbReference>
<keyword evidence="5" id="KW-0812">Transmembrane</keyword>
<keyword evidence="6" id="KW-0472">Membrane</keyword>
<gene>
    <name evidence="9" type="ORF">LQ567_22570</name>
</gene>
<keyword evidence="4" id="KW-1134">Transmembrane beta strand</keyword>